<organism evidence="3">
    <name type="scientific">Isoptericola variabilis (strain 225)</name>
    <dbReference type="NCBI Taxonomy" id="743718"/>
    <lineage>
        <taxon>Bacteria</taxon>
        <taxon>Bacillati</taxon>
        <taxon>Actinomycetota</taxon>
        <taxon>Actinomycetes</taxon>
        <taxon>Micrococcales</taxon>
        <taxon>Promicromonosporaceae</taxon>
        <taxon>Isoptericola</taxon>
    </lineage>
</organism>
<dbReference type="eggNOG" id="COG0515">
    <property type="taxonomic scope" value="Bacteria"/>
</dbReference>
<protein>
    <recommendedName>
        <fullName evidence="4">Protein kinase domain-containing protein</fullName>
    </recommendedName>
</protein>
<sequence>MFDRAVADATVLEIPVPADAAARDALVARVRLLCGVSDPRLVPVVGADVRPDGVLEIRRGAGEAADLATVLAVRGAVGPAEAAGVLVVVAQGLAALHDAGLVHGPLSPDDVVLAADGSPRLRPRLEPAPPGGSPADDVHAAARLVEELVGAHDGEAATALRAVLAAALAPDPRVRPEAGTLAAWAHDAVEPEPVRLPEPAALAAASLAGLRPARRAAAGEPAARRRAFAGTTAGRAVPVPSRAGRGRGDGMRGSGARGGGVRRSGVRRSGRAGAGPARPVVRTAGVAAAVVAGVAVLATAGLVVRAPQHAPGGVAGADAVAVPVAASSSAPSSAPSPATSPSAGAASEPADPTRVLTDPAGAAAELTRRRVELLVTPGLEPDALLGVGAPGSPALAADQALAARLAAGPDARAGATAVVHDAEVVGRPATHRAEVTVTYTVEEGAGGAAESRTATLTLVWTPDGWRVEEVA</sequence>
<dbReference type="Gene3D" id="1.10.510.10">
    <property type="entry name" value="Transferase(Phosphotransferase) domain 1"/>
    <property type="match status" value="1"/>
</dbReference>
<dbReference type="InterPro" id="IPR011009">
    <property type="entry name" value="Kinase-like_dom_sf"/>
</dbReference>
<feature type="compositionally biased region" description="Low complexity" evidence="1">
    <location>
        <begin position="327"/>
        <end position="352"/>
    </location>
</feature>
<proteinExistence type="predicted"/>
<dbReference type="KEGG" id="iva:Isova_1853"/>
<dbReference type="Proteomes" id="UP000009236">
    <property type="component" value="Chromosome"/>
</dbReference>
<dbReference type="AlphaFoldDB" id="F6FWZ9"/>
<gene>
    <name evidence="2" type="ordered locus">Isova_1853</name>
</gene>
<dbReference type="EMBL" id="CP002810">
    <property type="protein sequence ID" value="AEG44599.1"/>
    <property type="molecule type" value="Genomic_DNA"/>
</dbReference>
<dbReference type="SUPFAM" id="SSF56112">
    <property type="entry name" value="Protein kinase-like (PK-like)"/>
    <property type="match status" value="1"/>
</dbReference>
<feature type="region of interest" description="Disordered" evidence="1">
    <location>
        <begin position="236"/>
        <end position="278"/>
    </location>
</feature>
<accession>F6FWZ9</accession>
<dbReference type="HOGENOM" id="CLU_579746_0_0_11"/>
<evidence type="ECO:0000313" key="3">
    <source>
        <dbReference type="Proteomes" id="UP000009236"/>
    </source>
</evidence>
<keyword evidence="3" id="KW-1185">Reference proteome</keyword>
<evidence type="ECO:0008006" key="4">
    <source>
        <dbReference type="Google" id="ProtNLM"/>
    </source>
</evidence>
<evidence type="ECO:0000313" key="2">
    <source>
        <dbReference type="EMBL" id="AEG44599.1"/>
    </source>
</evidence>
<name>F6FWZ9_ISOV2</name>
<feature type="compositionally biased region" description="Gly residues" evidence="1">
    <location>
        <begin position="251"/>
        <end position="262"/>
    </location>
</feature>
<dbReference type="STRING" id="743718.Isova_1853"/>
<reference evidence="2 3" key="1">
    <citation type="submission" date="2011-05" db="EMBL/GenBank/DDBJ databases">
        <title>Complete sequence of Isoptericola variabilis 225.</title>
        <authorList>
            <consortium name="US DOE Joint Genome Institute"/>
            <person name="Lucas S."/>
            <person name="Han J."/>
            <person name="Lapidus A."/>
            <person name="Cheng J.-F."/>
            <person name="Goodwin L."/>
            <person name="Pitluck S."/>
            <person name="Peters L."/>
            <person name="Mikhailova N."/>
            <person name="Zeytun A."/>
            <person name="Han C."/>
            <person name="Tapia R."/>
            <person name="Land M."/>
            <person name="Hauser L."/>
            <person name="Kyrpides N."/>
            <person name="Ivanova N."/>
            <person name="Pagani I."/>
            <person name="Siebers A."/>
            <person name="Allgaier M."/>
            <person name="Thelen M."/>
            <person name="Hugenholtz P."/>
            <person name="Gladden J."/>
            <person name="Woyke T."/>
        </authorList>
    </citation>
    <scope>NUCLEOTIDE SEQUENCE [LARGE SCALE GENOMIC DNA]</scope>
    <source>
        <strain evidence="3">225</strain>
    </source>
</reference>
<feature type="region of interest" description="Disordered" evidence="1">
    <location>
        <begin position="327"/>
        <end position="356"/>
    </location>
</feature>
<evidence type="ECO:0000256" key="1">
    <source>
        <dbReference type="SAM" id="MobiDB-lite"/>
    </source>
</evidence>